<keyword evidence="1" id="KW-0472">Membrane</keyword>
<dbReference type="EMBL" id="UINC01058737">
    <property type="protein sequence ID" value="SVB81344.1"/>
    <property type="molecule type" value="Genomic_DNA"/>
</dbReference>
<accession>A0A382H293</accession>
<feature type="transmembrane region" description="Helical" evidence="1">
    <location>
        <begin position="12"/>
        <end position="31"/>
    </location>
</feature>
<dbReference type="AlphaFoldDB" id="A0A382H293"/>
<keyword evidence="1" id="KW-0812">Transmembrane</keyword>
<evidence type="ECO:0000313" key="2">
    <source>
        <dbReference type="EMBL" id="SVB81344.1"/>
    </source>
</evidence>
<organism evidence="2">
    <name type="scientific">marine metagenome</name>
    <dbReference type="NCBI Taxonomy" id="408172"/>
    <lineage>
        <taxon>unclassified sequences</taxon>
        <taxon>metagenomes</taxon>
        <taxon>ecological metagenomes</taxon>
    </lineage>
</organism>
<proteinExistence type="predicted"/>
<sequence>MLKTYNLSLKNPMLIFLKVEFLSMMGFGVMIHTSLKSITQKNTLLGLIKI</sequence>
<keyword evidence="1" id="KW-1133">Transmembrane helix</keyword>
<name>A0A382H293_9ZZZZ</name>
<evidence type="ECO:0000256" key="1">
    <source>
        <dbReference type="SAM" id="Phobius"/>
    </source>
</evidence>
<gene>
    <name evidence="2" type="ORF">METZ01_LOCUS234198</name>
</gene>
<reference evidence="2" key="1">
    <citation type="submission" date="2018-05" db="EMBL/GenBank/DDBJ databases">
        <authorList>
            <person name="Lanie J.A."/>
            <person name="Ng W.-L."/>
            <person name="Kazmierczak K.M."/>
            <person name="Andrzejewski T.M."/>
            <person name="Davidsen T.M."/>
            <person name="Wayne K.J."/>
            <person name="Tettelin H."/>
            <person name="Glass J.I."/>
            <person name="Rusch D."/>
            <person name="Podicherti R."/>
            <person name="Tsui H.-C.T."/>
            <person name="Winkler M.E."/>
        </authorList>
    </citation>
    <scope>NUCLEOTIDE SEQUENCE</scope>
</reference>
<protein>
    <submittedName>
        <fullName evidence="2">Uncharacterized protein</fullName>
    </submittedName>
</protein>